<dbReference type="KEGG" id="gtt:GUITHDRAFT_121872"/>
<gene>
    <name evidence="1" type="ORF">GUITHDRAFT_121872</name>
</gene>
<proteinExistence type="predicted"/>
<dbReference type="PaxDb" id="55529-EKX31941"/>
<evidence type="ECO:0000313" key="2">
    <source>
        <dbReference type="EnsemblProtists" id="EKX31941"/>
    </source>
</evidence>
<dbReference type="RefSeq" id="XP_005818921.1">
    <property type="nucleotide sequence ID" value="XM_005818864.1"/>
</dbReference>
<dbReference type="Proteomes" id="UP000011087">
    <property type="component" value="Unassembled WGS sequence"/>
</dbReference>
<organism evidence="1">
    <name type="scientific">Guillardia theta (strain CCMP2712)</name>
    <name type="common">Cryptophyte</name>
    <dbReference type="NCBI Taxonomy" id="905079"/>
    <lineage>
        <taxon>Eukaryota</taxon>
        <taxon>Cryptophyceae</taxon>
        <taxon>Pyrenomonadales</taxon>
        <taxon>Geminigeraceae</taxon>
        <taxon>Guillardia</taxon>
    </lineage>
</organism>
<dbReference type="HOGENOM" id="CLU_1291143_0_0_1"/>
<dbReference type="EnsemblProtists" id="EKX31941">
    <property type="protein sequence ID" value="EKX31941"/>
    <property type="gene ID" value="GUITHDRAFT_121872"/>
</dbReference>
<dbReference type="AlphaFoldDB" id="L1I6S3"/>
<reference evidence="2" key="3">
    <citation type="submission" date="2016-03" db="UniProtKB">
        <authorList>
            <consortium name="EnsemblProtists"/>
        </authorList>
    </citation>
    <scope>IDENTIFICATION</scope>
</reference>
<evidence type="ECO:0000313" key="3">
    <source>
        <dbReference type="Proteomes" id="UP000011087"/>
    </source>
</evidence>
<evidence type="ECO:0000313" key="1">
    <source>
        <dbReference type="EMBL" id="EKX31941.1"/>
    </source>
</evidence>
<dbReference type="EMBL" id="JH993223">
    <property type="protein sequence ID" value="EKX31941.1"/>
    <property type="molecule type" value="Genomic_DNA"/>
</dbReference>
<dbReference type="GeneID" id="17288679"/>
<reference evidence="3" key="2">
    <citation type="submission" date="2012-11" db="EMBL/GenBank/DDBJ databases">
        <authorList>
            <person name="Kuo A."/>
            <person name="Curtis B.A."/>
            <person name="Tanifuji G."/>
            <person name="Burki F."/>
            <person name="Gruber A."/>
            <person name="Irimia M."/>
            <person name="Maruyama S."/>
            <person name="Arias M.C."/>
            <person name="Ball S.G."/>
            <person name="Gile G.H."/>
            <person name="Hirakawa Y."/>
            <person name="Hopkins J.F."/>
            <person name="Rensing S.A."/>
            <person name="Schmutz J."/>
            <person name="Symeonidi A."/>
            <person name="Elias M."/>
            <person name="Eveleigh R.J."/>
            <person name="Herman E.K."/>
            <person name="Klute M.J."/>
            <person name="Nakayama T."/>
            <person name="Obornik M."/>
            <person name="Reyes-Prieto A."/>
            <person name="Armbrust E.V."/>
            <person name="Aves S.J."/>
            <person name="Beiko R.G."/>
            <person name="Coutinho P."/>
            <person name="Dacks J.B."/>
            <person name="Durnford D.G."/>
            <person name="Fast N.M."/>
            <person name="Green B.R."/>
            <person name="Grisdale C."/>
            <person name="Hempe F."/>
            <person name="Henrissat B."/>
            <person name="Hoppner M.P."/>
            <person name="Ishida K.-I."/>
            <person name="Kim E."/>
            <person name="Koreny L."/>
            <person name="Kroth P.G."/>
            <person name="Liu Y."/>
            <person name="Malik S.-B."/>
            <person name="Maier U.G."/>
            <person name="McRose D."/>
            <person name="Mock T."/>
            <person name="Neilson J.A."/>
            <person name="Onodera N.T."/>
            <person name="Poole A.M."/>
            <person name="Pritham E.J."/>
            <person name="Richards T.A."/>
            <person name="Rocap G."/>
            <person name="Roy S.W."/>
            <person name="Sarai C."/>
            <person name="Schaack S."/>
            <person name="Shirato S."/>
            <person name="Slamovits C.H."/>
            <person name="Spencer D.F."/>
            <person name="Suzuki S."/>
            <person name="Worden A.Z."/>
            <person name="Zauner S."/>
            <person name="Barry K."/>
            <person name="Bell C."/>
            <person name="Bharti A.K."/>
            <person name="Crow J.A."/>
            <person name="Grimwood J."/>
            <person name="Kramer R."/>
            <person name="Lindquist E."/>
            <person name="Lucas S."/>
            <person name="Salamov A."/>
            <person name="McFadden G.I."/>
            <person name="Lane C.E."/>
            <person name="Keeling P.J."/>
            <person name="Gray M.W."/>
            <person name="Grigoriev I.V."/>
            <person name="Archibald J.M."/>
        </authorList>
    </citation>
    <scope>NUCLEOTIDE SEQUENCE</scope>
    <source>
        <strain evidence="3">CCMP2712</strain>
    </source>
</reference>
<keyword evidence="3" id="KW-1185">Reference proteome</keyword>
<accession>L1I6S3</accession>
<protein>
    <submittedName>
        <fullName evidence="1 2">Uncharacterized protein</fullName>
    </submittedName>
</protein>
<sequence>MLKYCESYTWTKPKYHDESLILGSDEIPWWRRQNMQKKLRAESRQVPGEGGEQPIWSLKDVRQIMASYPDDVGVQRSREKHAEFVRSQIFSGIKIPAKEKLWLDQYVKVFQEARDSFKKHSLPTSPRPRRLPVEPFPTHLERVRGLRLSTQLQEDEDNYLHRRAAALLGVSLSCIDHCYVPIETEIWKKLGSVSDFRYISTQAAKDILRDMDGK</sequence>
<reference evidence="1 3" key="1">
    <citation type="journal article" date="2012" name="Nature">
        <title>Algal genomes reveal evolutionary mosaicism and the fate of nucleomorphs.</title>
        <authorList>
            <consortium name="DOE Joint Genome Institute"/>
            <person name="Curtis B.A."/>
            <person name="Tanifuji G."/>
            <person name="Burki F."/>
            <person name="Gruber A."/>
            <person name="Irimia M."/>
            <person name="Maruyama S."/>
            <person name="Arias M.C."/>
            <person name="Ball S.G."/>
            <person name="Gile G.H."/>
            <person name="Hirakawa Y."/>
            <person name="Hopkins J.F."/>
            <person name="Kuo A."/>
            <person name="Rensing S.A."/>
            <person name="Schmutz J."/>
            <person name="Symeonidi A."/>
            <person name="Elias M."/>
            <person name="Eveleigh R.J."/>
            <person name="Herman E.K."/>
            <person name="Klute M.J."/>
            <person name="Nakayama T."/>
            <person name="Obornik M."/>
            <person name="Reyes-Prieto A."/>
            <person name="Armbrust E.V."/>
            <person name="Aves S.J."/>
            <person name="Beiko R.G."/>
            <person name="Coutinho P."/>
            <person name="Dacks J.B."/>
            <person name="Durnford D.G."/>
            <person name="Fast N.M."/>
            <person name="Green B.R."/>
            <person name="Grisdale C.J."/>
            <person name="Hempel F."/>
            <person name="Henrissat B."/>
            <person name="Hoppner M.P."/>
            <person name="Ishida K."/>
            <person name="Kim E."/>
            <person name="Koreny L."/>
            <person name="Kroth P.G."/>
            <person name="Liu Y."/>
            <person name="Malik S.B."/>
            <person name="Maier U.G."/>
            <person name="McRose D."/>
            <person name="Mock T."/>
            <person name="Neilson J.A."/>
            <person name="Onodera N.T."/>
            <person name="Poole A.M."/>
            <person name="Pritham E.J."/>
            <person name="Richards T.A."/>
            <person name="Rocap G."/>
            <person name="Roy S.W."/>
            <person name="Sarai C."/>
            <person name="Schaack S."/>
            <person name="Shirato S."/>
            <person name="Slamovits C.H."/>
            <person name="Spencer D.F."/>
            <person name="Suzuki S."/>
            <person name="Worden A.Z."/>
            <person name="Zauner S."/>
            <person name="Barry K."/>
            <person name="Bell C."/>
            <person name="Bharti A.K."/>
            <person name="Crow J.A."/>
            <person name="Grimwood J."/>
            <person name="Kramer R."/>
            <person name="Lindquist E."/>
            <person name="Lucas S."/>
            <person name="Salamov A."/>
            <person name="McFadden G.I."/>
            <person name="Lane C.E."/>
            <person name="Keeling P.J."/>
            <person name="Gray M.W."/>
            <person name="Grigoriev I.V."/>
            <person name="Archibald J.M."/>
        </authorList>
    </citation>
    <scope>NUCLEOTIDE SEQUENCE</scope>
    <source>
        <strain evidence="1 3">CCMP2712</strain>
    </source>
</reference>
<name>L1I6S3_GUITC</name>